<feature type="chain" id="PRO_5025341012" description="Lipoprotein" evidence="1">
    <location>
        <begin position="27"/>
        <end position="246"/>
    </location>
</feature>
<comment type="caution">
    <text evidence="2">The sequence shown here is derived from an EMBL/GenBank/DDBJ whole genome shotgun (WGS) entry which is preliminary data.</text>
</comment>
<accession>A0A6A7Y4H9</accession>
<keyword evidence="3" id="KW-1185">Reference proteome</keyword>
<evidence type="ECO:0000313" key="3">
    <source>
        <dbReference type="Proteomes" id="UP000332515"/>
    </source>
</evidence>
<dbReference type="EMBL" id="VWNA01000001">
    <property type="protein sequence ID" value="MQT13011.1"/>
    <property type="molecule type" value="Genomic_DNA"/>
</dbReference>
<keyword evidence="1" id="KW-0732">Signal</keyword>
<dbReference type="RefSeq" id="WP_153480690.1">
    <property type="nucleotide sequence ID" value="NZ_VWNA01000001.1"/>
</dbReference>
<evidence type="ECO:0000256" key="1">
    <source>
        <dbReference type="SAM" id="SignalP"/>
    </source>
</evidence>
<name>A0A6A7Y4H9_9HYPH</name>
<feature type="signal peptide" evidence="1">
    <location>
        <begin position="1"/>
        <end position="26"/>
    </location>
</feature>
<dbReference type="AlphaFoldDB" id="A0A6A7Y4H9"/>
<gene>
    <name evidence="2" type="ORF">F0357_10185</name>
</gene>
<sequence length="246" mass="26925">MRVQSIPALTALAVALSLCLAGCRDATTEATQSLYQIPPKGGYLVVPQKVDDFDRDGMRQIGALYYIEEGKTLPATEPVSIKPACAVIKEYDLQPVTVTHPMSLKKIERTIGAGAGIPPFISILIEGLTLDANADHSIILNISNLVVEDRNDFDLLKLRERFSSKGPCQSILRRLKASAPRSAETVFQLVKIVYADIDGKITNIIGANAGIGNIKIIHIGNQKDAEIEWKGAVFKVFKNVDWRIEN</sequence>
<evidence type="ECO:0008006" key="4">
    <source>
        <dbReference type="Google" id="ProtNLM"/>
    </source>
</evidence>
<proteinExistence type="predicted"/>
<dbReference type="Proteomes" id="UP000332515">
    <property type="component" value="Unassembled WGS sequence"/>
</dbReference>
<reference evidence="2 3" key="1">
    <citation type="submission" date="2019-09" db="EMBL/GenBank/DDBJ databases">
        <title>Segnochrobactrum spirostomi gen. nov., sp. nov., isolated from the ciliate Spirostomum cf. yagiui and description of a novel family, Segnochrobactraceae fam. nov. within the order Rhizobiales of the class Alphaproteobacteria.</title>
        <authorList>
            <person name="Akter S."/>
            <person name="Shazib S.U.A."/>
            <person name="Shin M.K."/>
        </authorList>
    </citation>
    <scope>NUCLEOTIDE SEQUENCE [LARGE SCALE GENOMIC DNA]</scope>
    <source>
        <strain evidence="2 3">Sp-1</strain>
    </source>
</reference>
<protein>
    <recommendedName>
        <fullName evidence="4">Lipoprotein</fullName>
    </recommendedName>
</protein>
<evidence type="ECO:0000313" key="2">
    <source>
        <dbReference type="EMBL" id="MQT13011.1"/>
    </source>
</evidence>
<organism evidence="2 3">
    <name type="scientific">Segnochrobactrum spirostomi</name>
    <dbReference type="NCBI Taxonomy" id="2608987"/>
    <lineage>
        <taxon>Bacteria</taxon>
        <taxon>Pseudomonadati</taxon>
        <taxon>Pseudomonadota</taxon>
        <taxon>Alphaproteobacteria</taxon>
        <taxon>Hyphomicrobiales</taxon>
        <taxon>Segnochrobactraceae</taxon>
        <taxon>Segnochrobactrum</taxon>
    </lineage>
</organism>